<evidence type="ECO:0000313" key="2">
    <source>
        <dbReference type="Proteomes" id="UP000479357"/>
    </source>
</evidence>
<dbReference type="InterPro" id="IPR021695">
    <property type="entry name" value="Phage_KPP10_Orf10"/>
</dbReference>
<evidence type="ECO:0000313" key="1">
    <source>
        <dbReference type="EMBL" id="QHZ59737.1"/>
    </source>
</evidence>
<reference evidence="1 2" key="1">
    <citation type="submission" date="2019-12" db="EMBL/GenBank/DDBJ databases">
        <title>Alteromonas phage V22 represents a new genus of marine bacteriophages that requires a novel tail fiber chaperone for host recognition.</title>
        <authorList>
            <person name="Gonzalez-Serrano R."/>
            <person name="Dunne M."/>
            <person name="Rosselli R."/>
            <person name="Martin-Cuadrado A.-B."/>
            <person name="Grosboillot V."/>
            <person name="Zinsli L."/>
            <person name="Roda-Garcia J.J."/>
            <person name="Loessner M.J."/>
            <person name="Rodriguez-Valera F."/>
        </authorList>
    </citation>
    <scope>NUCLEOTIDE SEQUENCE [LARGE SCALE GENOMIC DNA]</scope>
</reference>
<organism evidence="1 2">
    <name type="scientific">Alteromonas phage vB_AmeM_PT11-V22</name>
    <dbReference type="NCBI Taxonomy" id="2704031"/>
    <lineage>
        <taxon>Viruses</taxon>
        <taxon>Duplodnaviria</taxon>
        <taxon>Heunggongvirae</taxon>
        <taxon>Uroviricota</taxon>
        <taxon>Caudoviricetes</taxon>
        <taxon>Myoalterovirus</taxon>
        <taxon>Myoalterovirus PT11V22</taxon>
    </lineage>
</organism>
<keyword evidence="2" id="KW-1185">Reference proteome</keyword>
<sequence length="174" mass="18685">MSTFIQTYNPDQVRVNWGGKFNIDGFADGTFITMNRNSPRSEVVVGAKGDNAITKSADFSGMIELTLLQNAPANEYLSYIMSSEDLAGEFIRATIEVTDPSGSVLSIAQRCHIQEPAPVTLGDGQNAKTWTFYCEDLKYLSVPSGLAAGKATQTAAAAYGALKTVTDSLKTVTR</sequence>
<dbReference type="EMBL" id="MN877442">
    <property type="protein sequence ID" value="QHZ59737.1"/>
    <property type="molecule type" value="Genomic_DNA"/>
</dbReference>
<dbReference type="GeneID" id="55626436"/>
<dbReference type="Proteomes" id="UP000479357">
    <property type="component" value="Segment"/>
</dbReference>
<dbReference type="NCBIfam" id="NF047581">
    <property type="entry name" value="gp105_phage_fam"/>
    <property type="match status" value="1"/>
</dbReference>
<proteinExistence type="predicted"/>
<dbReference type="KEGG" id="vg:55626436"/>
<name>A0A6C0R1U4_9CAUD</name>
<protein>
    <submittedName>
        <fullName evidence="1">Uncharacterized protein</fullName>
    </submittedName>
</protein>
<accession>A0A6C0R1U4</accession>
<dbReference type="RefSeq" id="YP_009855696.1">
    <property type="nucleotide sequence ID" value="NC_048847.1"/>
</dbReference>